<evidence type="ECO:0000256" key="1">
    <source>
        <dbReference type="SAM" id="MobiDB-lite"/>
    </source>
</evidence>
<dbReference type="AlphaFoldDB" id="A0A9P8QE31"/>
<proteinExistence type="predicted"/>
<sequence>MGLNDGNLWDRDEKMVGYVVAELGTVELEQNIRAELLNRRQFGNIGVYSNEHQLTVHIRVNVALETPKLAPPSYKSVACETHNNNSDKRFTDVMMSVENRQEHEEAQVMNKLEHLVIPGSDKPYRSQSDQNKPEDRLEPSYRPAINPGEIPIQRVQEPTHMQPRHQKDKPSYELMKNNDVLIALIQQVKQRPVLQRDHVQ</sequence>
<protein>
    <submittedName>
        <fullName evidence="2">Uncharacterized protein</fullName>
    </submittedName>
</protein>
<dbReference type="Proteomes" id="UP000774326">
    <property type="component" value="Unassembled WGS sequence"/>
</dbReference>
<keyword evidence="3" id="KW-1185">Reference proteome</keyword>
<reference evidence="2" key="2">
    <citation type="submission" date="2021-01" db="EMBL/GenBank/DDBJ databases">
        <authorList>
            <person name="Schikora-Tamarit M.A."/>
        </authorList>
    </citation>
    <scope>NUCLEOTIDE SEQUENCE</scope>
    <source>
        <strain evidence="2">CBS2887</strain>
    </source>
</reference>
<name>A0A9P8QE31_WICPI</name>
<feature type="region of interest" description="Disordered" evidence="1">
    <location>
        <begin position="118"/>
        <end position="170"/>
    </location>
</feature>
<organism evidence="2 3">
    <name type="scientific">Wickerhamomyces pijperi</name>
    <name type="common">Yeast</name>
    <name type="synonym">Pichia pijperi</name>
    <dbReference type="NCBI Taxonomy" id="599730"/>
    <lineage>
        <taxon>Eukaryota</taxon>
        <taxon>Fungi</taxon>
        <taxon>Dikarya</taxon>
        <taxon>Ascomycota</taxon>
        <taxon>Saccharomycotina</taxon>
        <taxon>Saccharomycetes</taxon>
        <taxon>Phaffomycetales</taxon>
        <taxon>Wickerhamomycetaceae</taxon>
        <taxon>Wickerhamomyces</taxon>
    </lineage>
</organism>
<evidence type="ECO:0000313" key="3">
    <source>
        <dbReference type="Proteomes" id="UP000774326"/>
    </source>
</evidence>
<gene>
    <name evidence="2" type="ORF">WICPIJ_000277</name>
</gene>
<evidence type="ECO:0000313" key="2">
    <source>
        <dbReference type="EMBL" id="KAH3688738.1"/>
    </source>
</evidence>
<comment type="caution">
    <text evidence="2">The sequence shown here is derived from an EMBL/GenBank/DDBJ whole genome shotgun (WGS) entry which is preliminary data.</text>
</comment>
<dbReference type="EMBL" id="JAEUBG010000175">
    <property type="protein sequence ID" value="KAH3688738.1"/>
    <property type="molecule type" value="Genomic_DNA"/>
</dbReference>
<reference evidence="2" key="1">
    <citation type="journal article" date="2021" name="Open Biol.">
        <title>Shared evolutionary footprints suggest mitochondrial oxidative damage underlies multiple complex I losses in fungi.</title>
        <authorList>
            <person name="Schikora-Tamarit M.A."/>
            <person name="Marcet-Houben M."/>
            <person name="Nosek J."/>
            <person name="Gabaldon T."/>
        </authorList>
    </citation>
    <scope>NUCLEOTIDE SEQUENCE</scope>
    <source>
        <strain evidence="2">CBS2887</strain>
    </source>
</reference>
<accession>A0A9P8QE31</accession>